<evidence type="ECO:0000313" key="9">
    <source>
        <dbReference type="Proteomes" id="UP000571950"/>
    </source>
</evidence>
<organism evidence="8 9">
    <name type="scientific">Sphingobium jiangsuense</name>
    <dbReference type="NCBI Taxonomy" id="870476"/>
    <lineage>
        <taxon>Bacteria</taxon>
        <taxon>Pseudomonadati</taxon>
        <taxon>Pseudomonadota</taxon>
        <taxon>Alphaproteobacteria</taxon>
        <taxon>Sphingomonadales</taxon>
        <taxon>Sphingomonadaceae</taxon>
        <taxon>Sphingobium</taxon>
    </lineage>
</organism>
<dbReference type="GO" id="GO:0004222">
    <property type="term" value="F:metalloendopeptidase activity"/>
    <property type="evidence" value="ECO:0007669"/>
    <property type="project" value="InterPro"/>
</dbReference>
<accession>A0A7W6BQZ2</accession>
<dbReference type="PANTHER" id="PTHR46986">
    <property type="entry name" value="ENDORIBONUCLEASE YBEY, CHLOROPLASTIC"/>
    <property type="match status" value="1"/>
</dbReference>
<feature type="binding site" evidence="7">
    <location>
        <position position="133"/>
    </location>
    <ligand>
        <name>Zn(2+)</name>
        <dbReference type="ChEBI" id="CHEBI:29105"/>
        <note>catalytic</note>
    </ligand>
</feature>
<dbReference type="RefSeq" id="WP_188073456.1">
    <property type="nucleotide sequence ID" value="NZ_BSPS01000085.1"/>
</dbReference>
<comment type="similarity">
    <text evidence="1 7">Belongs to the endoribonuclease YbeY family.</text>
</comment>
<comment type="caution">
    <text evidence="8">The sequence shown here is derived from an EMBL/GenBank/DDBJ whole genome shotgun (WGS) entry which is preliminary data.</text>
</comment>
<dbReference type="InterPro" id="IPR002036">
    <property type="entry name" value="YbeY"/>
</dbReference>
<protein>
    <recommendedName>
        <fullName evidence="7">Endoribonuclease YbeY</fullName>
        <ecNumber evidence="7">3.1.-.-</ecNumber>
    </recommendedName>
</protein>
<keyword evidence="9" id="KW-1185">Reference proteome</keyword>
<dbReference type="GO" id="GO:0004521">
    <property type="term" value="F:RNA endonuclease activity"/>
    <property type="evidence" value="ECO:0007669"/>
    <property type="project" value="UniProtKB-UniRule"/>
</dbReference>
<sequence>MLEIAVLEEDSGWPKDVDWEALADRAIRAAFTQTPYDELTRRIVTIEISIKLTDDAEVRALNRDYRHKDAPTNVLSFPMVPVDLLETLSNSDDGEVLLGDIILAAETCAREAEEKGISVADHAAHLIVHGTLHLLGYDHMVDEEAEAMEGMETLALAALGLPDPYAEPTGD</sequence>
<keyword evidence="7" id="KW-0690">Ribosome biogenesis</keyword>
<name>A0A7W6BQZ2_9SPHN</name>
<dbReference type="InterPro" id="IPR023091">
    <property type="entry name" value="MetalPrtase_cat_dom_sf_prd"/>
</dbReference>
<keyword evidence="3 7" id="KW-0479">Metal-binding</keyword>
<evidence type="ECO:0000256" key="2">
    <source>
        <dbReference type="ARBA" id="ARBA00022722"/>
    </source>
</evidence>
<dbReference type="GO" id="GO:0006364">
    <property type="term" value="P:rRNA processing"/>
    <property type="evidence" value="ECO:0007669"/>
    <property type="project" value="UniProtKB-UniRule"/>
</dbReference>
<dbReference type="AlphaFoldDB" id="A0A7W6BQZ2"/>
<evidence type="ECO:0000256" key="3">
    <source>
        <dbReference type="ARBA" id="ARBA00022723"/>
    </source>
</evidence>
<evidence type="ECO:0000256" key="7">
    <source>
        <dbReference type="HAMAP-Rule" id="MF_00009"/>
    </source>
</evidence>
<keyword evidence="7" id="KW-0698">rRNA processing</keyword>
<keyword evidence="7" id="KW-0963">Cytoplasm</keyword>
<dbReference type="GO" id="GO:0005737">
    <property type="term" value="C:cytoplasm"/>
    <property type="evidence" value="ECO:0007669"/>
    <property type="project" value="UniProtKB-SubCell"/>
</dbReference>
<dbReference type="EC" id="3.1.-.-" evidence="7"/>
<comment type="cofactor">
    <cofactor evidence="7">
        <name>Zn(2+)</name>
        <dbReference type="ChEBI" id="CHEBI:29105"/>
    </cofactor>
    <text evidence="7">Binds 1 zinc ion.</text>
</comment>
<gene>
    <name evidence="7" type="primary">ybeY</name>
    <name evidence="8" type="ORF">GGR43_003904</name>
</gene>
<keyword evidence="6 7" id="KW-0862">Zinc</keyword>
<evidence type="ECO:0000256" key="5">
    <source>
        <dbReference type="ARBA" id="ARBA00022801"/>
    </source>
</evidence>
<evidence type="ECO:0000256" key="1">
    <source>
        <dbReference type="ARBA" id="ARBA00010875"/>
    </source>
</evidence>
<proteinExistence type="inferred from homology"/>
<dbReference type="SUPFAM" id="SSF55486">
    <property type="entry name" value="Metalloproteases ('zincins'), catalytic domain"/>
    <property type="match status" value="1"/>
</dbReference>
<evidence type="ECO:0000313" key="8">
    <source>
        <dbReference type="EMBL" id="MBB3928162.1"/>
    </source>
</evidence>
<dbReference type="PANTHER" id="PTHR46986:SF1">
    <property type="entry name" value="ENDORIBONUCLEASE YBEY, CHLOROPLASTIC"/>
    <property type="match status" value="1"/>
</dbReference>
<keyword evidence="5 7" id="KW-0378">Hydrolase</keyword>
<dbReference type="EMBL" id="JACIDT010000020">
    <property type="protein sequence ID" value="MBB3928162.1"/>
    <property type="molecule type" value="Genomic_DNA"/>
</dbReference>
<feature type="binding site" evidence="7">
    <location>
        <position position="129"/>
    </location>
    <ligand>
        <name>Zn(2+)</name>
        <dbReference type="ChEBI" id="CHEBI:29105"/>
        <note>catalytic</note>
    </ligand>
</feature>
<dbReference type="HAMAP" id="MF_00009">
    <property type="entry name" value="Endoribonucl_YbeY"/>
    <property type="match status" value="1"/>
</dbReference>
<dbReference type="InterPro" id="IPR020549">
    <property type="entry name" value="YbeY_CS"/>
</dbReference>
<comment type="subcellular location">
    <subcellularLocation>
        <location evidence="7">Cytoplasm</location>
    </subcellularLocation>
</comment>
<dbReference type="GO" id="GO:0008270">
    <property type="term" value="F:zinc ion binding"/>
    <property type="evidence" value="ECO:0007669"/>
    <property type="project" value="UniProtKB-UniRule"/>
</dbReference>
<evidence type="ECO:0000256" key="4">
    <source>
        <dbReference type="ARBA" id="ARBA00022759"/>
    </source>
</evidence>
<feature type="binding site" evidence="7">
    <location>
        <position position="139"/>
    </location>
    <ligand>
        <name>Zn(2+)</name>
        <dbReference type="ChEBI" id="CHEBI:29105"/>
        <note>catalytic</note>
    </ligand>
</feature>
<dbReference type="Gene3D" id="3.40.390.30">
    <property type="entry name" value="Metalloproteases ('zincins'), catalytic domain"/>
    <property type="match status" value="1"/>
</dbReference>
<reference evidence="8 9" key="1">
    <citation type="submission" date="2020-08" db="EMBL/GenBank/DDBJ databases">
        <title>Genomic Encyclopedia of Type Strains, Phase IV (KMG-IV): sequencing the most valuable type-strain genomes for metagenomic binning, comparative biology and taxonomic classification.</title>
        <authorList>
            <person name="Goeker M."/>
        </authorList>
    </citation>
    <scope>NUCLEOTIDE SEQUENCE [LARGE SCALE GENOMIC DNA]</scope>
    <source>
        <strain evidence="8 9">DSM 26189</strain>
    </source>
</reference>
<dbReference type="PROSITE" id="PS01306">
    <property type="entry name" value="UPF0054"/>
    <property type="match status" value="1"/>
</dbReference>
<evidence type="ECO:0000256" key="6">
    <source>
        <dbReference type="ARBA" id="ARBA00022833"/>
    </source>
</evidence>
<keyword evidence="2 7" id="KW-0540">Nuclease</keyword>
<comment type="function">
    <text evidence="7">Single strand-specific metallo-endoribonuclease involved in late-stage 70S ribosome quality control and in maturation of the 3' terminus of the 16S rRNA.</text>
</comment>
<dbReference type="Pfam" id="PF02130">
    <property type="entry name" value="YbeY"/>
    <property type="match status" value="1"/>
</dbReference>
<dbReference type="Proteomes" id="UP000571950">
    <property type="component" value="Unassembled WGS sequence"/>
</dbReference>
<dbReference type="NCBIfam" id="TIGR00043">
    <property type="entry name" value="rRNA maturation RNase YbeY"/>
    <property type="match status" value="1"/>
</dbReference>
<keyword evidence="4 7" id="KW-0255">Endonuclease</keyword>